<evidence type="ECO:0000313" key="3">
    <source>
        <dbReference type="Proteomes" id="UP000005156"/>
    </source>
</evidence>
<evidence type="ECO:0000256" key="1">
    <source>
        <dbReference type="SAM" id="Phobius"/>
    </source>
</evidence>
<organism evidence="2 3">
    <name type="scientific">Parasutterella excrementihominis YIT 11859</name>
    <dbReference type="NCBI Taxonomy" id="762966"/>
    <lineage>
        <taxon>Bacteria</taxon>
        <taxon>Pseudomonadati</taxon>
        <taxon>Pseudomonadota</taxon>
        <taxon>Betaproteobacteria</taxon>
        <taxon>Burkholderiales</taxon>
        <taxon>Sutterellaceae</taxon>
        <taxon>Parasutterella</taxon>
    </lineage>
</organism>
<sequence>MFCHFCNSPFIAGLSYFFAENAIYSFYGDLLIVILRLMQKNLKNHA</sequence>
<evidence type="ECO:0000313" key="2">
    <source>
        <dbReference type="EMBL" id="EGG56162.1"/>
    </source>
</evidence>
<comment type="caution">
    <text evidence="2">The sequence shown here is derived from an EMBL/GenBank/DDBJ whole genome shotgun (WGS) entry which is preliminary data.</text>
</comment>
<keyword evidence="3" id="KW-1185">Reference proteome</keyword>
<keyword evidence="1" id="KW-0812">Transmembrane</keyword>
<dbReference type="AlphaFoldDB" id="F3QIT8"/>
<dbReference type="EMBL" id="AFBP01000018">
    <property type="protein sequence ID" value="EGG56162.1"/>
    <property type="molecule type" value="Genomic_DNA"/>
</dbReference>
<keyword evidence="1" id="KW-1133">Transmembrane helix</keyword>
<proteinExistence type="predicted"/>
<feature type="transmembrane region" description="Helical" evidence="1">
    <location>
        <begin position="22"/>
        <end position="38"/>
    </location>
</feature>
<dbReference type="HOGENOM" id="CLU_3186816_0_0_4"/>
<accession>F3QIT8</accession>
<gene>
    <name evidence="2" type="ORF">HMPREF9439_00839</name>
</gene>
<reference evidence="2 3" key="1">
    <citation type="submission" date="2011-02" db="EMBL/GenBank/DDBJ databases">
        <authorList>
            <person name="Weinstock G."/>
            <person name="Sodergren E."/>
            <person name="Clifton S."/>
            <person name="Fulton L."/>
            <person name="Fulton B."/>
            <person name="Courtney L."/>
            <person name="Fronick C."/>
            <person name="Harrison M."/>
            <person name="Strong C."/>
            <person name="Farmer C."/>
            <person name="Delahaunty K."/>
            <person name="Markovic C."/>
            <person name="Hall O."/>
            <person name="Minx P."/>
            <person name="Tomlinson C."/>
            <person name="Mitreva M."/>
            <person name="Hou S."/>
            <person name="Chen J."/>
            <person name="Wollam A."/>
            <person name="Pepin K.H."/>
            <person name="Johnson M."/>
            <person name="Bhonagiri V."/>
            <person name="Zhang X."/>
            <person name="Suruliraj S."/>
            <person name="Warren W."/>
            <person name="Chinwalla A."/>
            <person name="Mardis E.R."/>
            <person name="Wilson R.K."/>
        </authorList>
    </citation>
    <scope>NUCLEOTIDE SEQUENCE [LARGE SCALE GENOMIC DNA]</scope>
    <source>
        <strain evidence="2 3">YIT 11859</strain>
    </source>
</reference>
<dbReference type="Proteomes" id="UP000005156">
    <property type="component" value="Unassembled WGS sequence"/>
</dbReference>
<protein>
    <submittedName>
        <fullName evidence="2">Uncharacterized protein</fullName>
    </submittedName>
</protein>
<name>F3QIT8_9BURK</name>
<keyword evidence="1" id="KW-0472">Membrane</keyword>